<name>A0A1M4RVB7_9ACTO</name>
<keyword evidence="7" id="KW-0067">ATP-binding</keyword>
<dbReference type="InterPro" id="IPR052038">
    <property type="entry name" value="Type-VII_TA_antitoxin"/>
</dbReference>
<gene>
    <name evidence="11" type="ORF">ACGLYG10_0126</name>
</gene>
<protein>
    <recommendedName>
        <fullName evidence="10">Polymerase nucleotidyl transferase domain-containing protein</fullName>
    </recommendedName>
</protein>
<keyword evidence="5" id="KW-0479">Metal-binding</keyword>
<keyword evidence="12" id="KW-1185">Reference proteome</keyword>
<evidence type="ECO:0000256" key="1">
    <source>
        <dbReference type="ARBA" id="ARBA00001946"/>
    </source>
</evidence>
<accession>A0A1M4RVB7</accession>
<feature type="domain" description="Polymerase nucleotidyl transferase" evidence="10">
    <location>
        <begin position="15"/>
        <end position="92"/>
    </location>
</feature>
<dbReference type="AlphaFoldDB" id="A0A1M4RVB7"/>
<dbReference type="PANTHER" id="PTHR33571:SF12">
    <property type="entry name" value="BSL3053 PROTEIN"/>
    <property type="match status" value="1"/>
</dbReference>
<evidence type="ECO:0000256" key="5">
    <source>
        <dbReference type="ARBA" id="ARBA00022723"/>
    </source>
</evidence>
<evidence type="ECO:0000256" key="9">
    <source>
        <dbReference type="ARBA" id="ARBA00038276"/>
    </source>
</evidence>
<dbReference type="EMBL" id="FQTT01000001">
    <property type="protein sequence ID" value="SHE23928.1"/>
    <property type="molecule type" value="Genomic_DNA"/>
</dbReference>
<dbReference type="PANTHER" id="PTHR33571">
    <property type="entry name" value="SSL8005 PROTEIN"/>
    <property type="match status" value="1"/>
</dbReference>
<dbReference type="STRING" id="1892869.ACGLYG10_0126"/>
<evidence type="ECO:0000256" key="6">
    <source>
        <dbReference type="ARBA" id="ARBA00022741"/>
    </source>
</evidence>
<dbReference type="CDD" id="cd05403">
    <property type="entry name" value="NT_KNTase_like"/>
    <property type="match status" value="1"/>
</dbReference>
<dbReference type="SUPFAM" id="SSF81301">
    <property type="entry name" value="Nucleotidyltransferase"/>
    <property type="match status" value="1"/>
</dbReference>
<dbReference type="Proteomes" id="UP000184291">
    <property type="component" value="Unassembled WGS sequence"/>
</dbReference>
<dbReference type="InterPro" id="IPR043519">
    <property type="entry name" value="NT_sf"/>
</dbReference>
<evidence type="ECO:0000259" key="10">
    <source>
        <dbReference type="Pfam" id="PF01909"/>
    </source>
</evidence>
<dbReference type="InterPro" id="IPR002934">
    <property type="entry name" value="Polymerase_NTP_transf_dom"/>
</dbReference>
<dbReference type="GO" id="GO:0046872">
    <property type="term" value="F:metal ion binding"/>
    <property type="evidence" value="ECO:0007669"/>
    <property type="project" value="UniProtKB-KW"/>
</dbReference>
<keyword evidence="2" id="KW-1277">Toxin-antitoxin system</keyword>
<dbReference type="OrthoDB" id="9803128at2"/>
<keyword evidence="6" id="KW-0547">Nucleotide-binding</keyword>
<evidence type="ECO:0000256" key="7">
    <source>
        <dbReference type="ARBA" id="ARBA00022840"/>
    </source>
</evidence>
<dbReference type="GO" id="GO:0005524">
    <property type="term" value="F:ATP binding"/>
    <property type="evidence" value="ECO:0007669"/>
    <property type="project" value="UniProtKB-KW"/>
</dbReference>
<evidence type="ECO:0000313" key="12">
    <source>
        <dbReference type="Proteomes" id="UP000184291"/>
    </source>
</evidence>
<evidence type="ECO:0000256" key="3">
    <source>
        <dbReference type="ARBA" id="ARBA00022679"/>
    </source>
</evidence>
<evidence type="ECO:0000256" key="8">
    <source>
        <dbReference type="ARBA" id="ARBA00022842"/>
    </source>
</evidence>
<keyword evidence="4" id="KW-0548">Nucleotidyltransferase</keyword>
<comment type="similarity">
    <text evidence="9">Belongs to the MntA antitoxin family.</text>
</comment>
<dbReference type="GO" id="GO:0016779">
    <property type="term" value="F:nucleotidyltransferase activity"/>
    <property type="evidence" value="ECO:0007669"/>
    <property type="project" value="UniProtKB-KW"/>
</dbReference>
<dbReference type="Pfam" id="PF01909">
    <property type="entry name" value="NTP_transf_2"/>
    <property type="match status" value="1"/>
</dbReference>
<proteinExistence type="inferred from homology"/>
<comment type="cofactor">
    <cofactor evidence="1">
        <name>Mg(2+)</name>
        <dbReference type="ChEBI" id="CHEBI:18420"/>
    </cofactor>
</comment>
<evidence type="ECO:0000256" key="2">
    <source>
        <dbReference type="ARBA" id="ARBA00022649"/>
    </source>
</evidence>
<keyword evidence="3" id="KW-0808">Transferase</keyword>
<evidence type="ECO:0000256" key="4">
    <source>
        <dbReference type="ARBA" id="ARBA00022695"/>
    </source>
</evidence>
<dbReference type="Gene3D" id="3.30.460.10">
    <property type="entry name" value="Beta Polymerase, domain 2"/>
    <property type="match status" value="1"/>
</dbReference>
<sequence>MTIAEVSDVDLKRLGELCQRFGIATLDVFGSVARGEASSSSDVDLLYQLQPGRSLGWEIEDLSDELATLFGRPVDLVSRRSLHPLIREQVLADAETLYAAA</sequence>
<evidence type="ECO:0000313" key="11">
    <source>
        <dbReference type="EMBL" id="SHE23928.1"/>
    </source>
</evidence>
<dbReference type="RefSeq" id="WP_073327077.1">
    <property type="nucleotide sequence ID" value="NZ_FQTT01000001.1"/>
</dbReference>
<reference evidence="12" key="1">
    <citation type="submission" date="2016-09" db="EMBL/GenBank/DDBJ databases">
        <authorList>
            <person name="Strepis N."/>
        </authorList>
    </citation>
    <scope>NUCLEOTIDE SEQUENCE [LARGE SCALE GENOMIC DNA]</scope>
</reference>
<organism evidence="11 12">
    <name type="scientific">Actinomyces glycerinitolerans</name>
    <dbReference type="NCBI Taxonomy" id="1892869"/>
    <lineage>
        <taxon>Bacteria</taxon>
        <taxon>Bacillati</taxon>
        <taxon>Actinomycetota</taxon>
        <taxon>Actinomycetes</taxon>
        <taxon>Actinomycetales</taxon>
        <taxon>Actinomycetaceae</taxon>
        <taxon>Actinomyces</taxon>
    </lineage>
</organism>
<keyword evidence="8" id="KW-0460">Magnesium</keyword>